<reference evidence="1 2" key="1">
    <citation type="submission" date="2020-07" db="EMBL/GenBank/DDBJ databases">
        <title>Taxonomic proposal: Crassvirales, a new order of highly abundant and diverse bacterial viruses.</title>
        <authorList>
            <person name="Shkoporov A.N."/>
            <person name="Stockdale S.R."/>
            <person name="Guerin E."/>
            <person name="Ross R.P."/>
            <person name="Hill C."/>
        </authorList>
    </citation>
    <scope>NUCLEOTIDE SEQUENCE [LARGE SCALE GENOMIC DNA]</scope>
</reference>
<dbReference type="EMBL" id="MT774401">
    <property type="protein sequence ID" value="QOR57268.1"/>
    <property type="molecule type" value="Genomic_DNA"/>
</dbReference>
<accession>A0A7M1RSG7</accession>
<organism evidence="1 2">
    <name type="scientific">uncultured phage cr6_1</name>
    <dbReference type="NCBI Taxonomy" id="2772085"/>
    <lineage>
        <taxon>Viruses</taxon>
        <taxon>Duplodnaviria</taxon>
        <taxon>Heunggongvirae</taxon>
        <taxon>Uroviricota</taxon>
        <taxon>Caudoviricetes</taxon>
        <taxon>Crassvirales</taxon>
        <taxon>Suoliviridae</taxon>
        <taxon>Bearivirinae</taxon>
        <taxon>Afonbuvirus</taxon>
        <taxon>Afonbuvirus faecalis</taxon>
    </lineage>
</organism>
<keyword evidence="2" id="KW-1185">Reference proteome</keyword>
<protein>
    <submittedName>
        <fullName evidence="1">Lysis regulatory protein-like protein</fullName>
    </submittedName>
</protein>
<dbReference type="Proteomes" id="UP000593734">
    <property type="component" value="Segment"/>
</dbReference>
<proteinExistence type="predicted"/>
<sequence length="192" mass="22752">MAVIIITILAAICFYLNNLLDKKNRELDRVTNNYLYYELLATLLKNDNGVLLLTLDEFKETKDSLIQEVHATVKKLKIKEKELKLVQILELKVVHDTTVVVRSTDFKVEIKPNNLTSIVINKRDTLLTHSIDIRNTQSLFIHTKKEYKRNYKNWFLRLLHFDFKKRTIYKYQIDNSNKLINVENTRIIDLSK</sequence>
<evidence type="ECO:0000313" key="2">
    <source>
        <dbReference type="Proteomes" id="UP000593734"/>
    </source>
</evidence>
<dbReference type="RefSeq" id="YP_010112720.1">
    <property type="nucleotide sequence ID" value="NC_055894.1"/>
</dbReference>
<dbReference type="GeneID" id="65131200"/>
<dbReference type="KEGG" id="vg:65131200"/>
<name>A0A7M1RSG7_9CAUD</name>
<evidence type="ECO:0000313" key="1">
    <source>
        <dbReference type="EMBL" id="QOR57268.1"/>
    </source>
</evidence>